<dbReference type="RefSeq" id="WP_167704627.1">
    <property type="nucleotide sequence ID" value="NZ_CP118172.1"/>
</dbReference>
<comment type="caution">
    <text evidence="2">The sequence shown here is derived from an EMBL/GenBank/DDBJ whole genome shotgun (WGS) entry which is preliminary data.</text>
</comment>
<name>A0A968KTX5_9SPIO</name>
<feature type="domain" description="AAA" evidence="1">
    <location>
        <begin position="1"/>
        <end position="175"/>
    </location>
</feature>
<protein>
    <submittedName>
        <fullName evidence="2">ParA family protein</fullName>
    </submittedName>
</protein>
<dbReference type="Proteomes" id="UP000752013">
    <property type="component" value="Unassembled WGS sequence"/>
</dbReference>
<gene>
    <name evidence="2" type="ORF">HCT46_07825</name>
</gene>
<evidence type="ECO:0000313" key="3">
    <source>
        <dbReference type="Proteomes" id="UP000752013"/>
    </source>
</evidence>
<dbReference type="InterPro" id="IPR050678">
    <property type="entry name" value="DNA_Partitioning_ATPase"/>
</dbReference>
<organism evidence="2 3">
    <name type="scientific">Entomospira nematocerorum</name>
    <dbReference type="NCBI Taxonomy" id="2719987"/>
    <lineage>
        <taxon>Bacteria</taxon>
        <taxon>Pseudomonadati</taxon>
        <taxon>Spirochaetota</taxon>
        <taxon>Spirochaetia</taxon>
        <taxon>Spirochaetales</taxon>
        <taxon>Spirochaetaceae</taxon>
        <taxon>Entomospira</taxon>
    </lineage>
</organism>
<evidence type="ECO:0000259" key="1">
    <source>
        <dbReference type="Pfam" id="PF13614"/>
    </source>
</evidence>
<dbReference type="PANTHER" id="PTHR13696">
    <property type="entry name" value="P-LOOP CONTAINING NUCLEOSIDE TRIPHOSPHATE HYDROLASE"/>
    <property type="match status" value="1"/>
</dbReference>
<dbReference type="SUPFAM" id="SSF52540">
    <property type="entry name" value="P-loop containing nucleoside triphosphate hydrolases"/>
    <property type="match status" value="1"/>
</dbReference>
<keyword evidence="3" id="KW-1185">Reference proteome</keyword>
<dbReference type="Pfam" id="PF13614">
    <property type="entry name" value="AAA_31"/>
    <property type="match status" value="1"/>
</dbReference>
<proteinExistence type="predicted"/>
<dbReference type="Gene3D" id="3.40.50.300">
    <property type="entry name" value="P-loop containing nucleotide triphosphate hydrolases"/>
    <property type="match status" value="1"/>
</dbReference>
<sequence length="261" mass="29297">MKKIAFHILKGGVGKTTISGNIGAYLASKGKTVVIDADLQGNLSSWLFKGKELEFTLVDYLVGRCSLEAVIQPISDNFYLLPTASGDNELKQWAETQLSNDPFAFIALSDALTKANFLYAIFDLSPSISLLERSIIGACNEVVIPLEAEMFSLDGLESFIENLTDIEKKYRTNIKHDILVCNKLNRSLGRQTAIYQQIQTLSNHGYEIYTIPQDARLAECPLYHETIFETQHRQRSEKKLKPHEELKSIPQIKALGDVLCR</sequence>
<dbReference type="EMBL" id="JAATLK010000005">
    <property type="protein sequence ID" value="NIZ47821.1"/>
    <property type="molecule type" value="Genomic_DNA"/>
</dbReference>
<dbReference type="AlphaFoldDB" id="A0A968KTX5"/>
<dbReference type="InterPro" id="IPR025669">
    <property type="entry name" value="AAA_dom"/>
</dbReference>
<reference evidence="2" key="1">
    <citation type="submission" date="2020-03" db="EMBL/GenBank/DDBJ databases">
        <title>Spirochaetal bacteria isolated from arthropods constitute a novel genus Entomospira genus novum within the order Spirochaetales.</title>
        <authorList>
            <person name="Grana-Miraglia L."/>
            <person name="Sikutova S."/>
            <person name="Fingerle V."/>
            <person name="Sing A."/>
            <person name="Castillo-Ramirez S."/>
            <person name="Margos G."/>
            <person name="Rudolf I."/>
        </authorList>
    </citation>
    <scope>NUCLEOTIDE SEQUENCE</scope>
    <source>
        <strain evidence="2">BR208</strain>
    </source>
</reference>
<accession>A0A968KTX5</accession>
<dbReference type="InterPro" id="IPR027417">
    <property type="entry name" value="P-loop_NTPase"/>
</dbReference>
<evidence type="ECO:0000313" key="2">
    <source>
        <dbReference type="EMBL" id="NIZ47821.1"/>
    </source>
</evidence>
<dbReference type="PANTHER" id="PTHR13696:SF99">
    <property type="entry name" value="COBYRINIC ACID AC-DIAMIDE SYNTHASE"/>
    <property type="match status" value="1"/>
</dbReference>
<dbReference type="CDD" id="cd02042">
    <property type="entry name" value="ParAB_family"/>
    <property type="match status" value="1"/>
</dbReference>